<feature type="signal peptide" evidence="1">
    <location>
        <begin position="1"/>
        <end position="24"/>
    </location>
</feature>
<dbReference type="EMBL" id="NFSB01000080">
    <property type="protein sequence ID" value="OUM30527.1"/>
    <property type="molecule type" value="Genomic_DNA"/>
</dbReference>
<dbReference type="RefSeq" id="WP_086976921.1">
    <property type="nucleotide sequence ID" value="NZ_NFSB01000080.1"/>
</dbReference>
<protein>
    <submittedName>
        <fullName evidence="3">Glycine/betaine ABC transporter substrate-binding protein</fullName>
    </submittedName>
</protein>
<dbReference type="GO" id="GO:0042597">
    <property type="term" value="C:periplasmic space"/>
    <property type="evidence" value="ECO:0007669"/>
    <property type="project" value="InterPro"/>
</dbReference>
<dbReference type="NCBIfam" id="TIGR03414">
    <property type="entry name" value="ABC_choline_bnd"/>
    <property type="match status" value="1"/>
</dbReference>
<accession>A0A1Y3KXA8</accession>
<name>A0A1Y3KXA8_PSEPU</name>
<dbReference type="InterPro" id="IPR007210">
    <property type="entry name" value="ABC_Gly_betaine_transp_sub-bd"/>
</dbReference>
<organism evidence="3 4">
    <name type="scientific">Pseudomonas putida</name>
    <name type="common">Arthrobacter siderocapsulatus</name>
    <dbReference type="NCBI Taxonomy" id="303"/>
    <lineage>
        <taxon>Bacteria</taxon>
        <taxon>Pseudomonadati</taxon>
        <taxon>Pseudomonadota</taxon>
        <taxon>Gammaproteobacteria</taxon>
        <taxon>Pseudomonadales</taxon>
        <taxon>Pseudomonadaceae</taxon>
        <taxon>Pseudomonas</taxon>
    </lineage>
</organism>
<dbReference type="GO" id="GO:0033265">
    <property type="term" value="F:choline binding"/>
    <property type="evidence" value="ECO:0007669"/>
    <property type="project" value="InterPro"/>
</dbReference>
<feature type="domain" description="ABC-type glycine betaine transport system substrate-binding" evidence="2">
    <location>
        <begin position="32"/>
        <end position="285"/>
    </location>
</feature>
<dbReference type="Gene3D" id="3.40.190.10">
    <property type="entry name" value="Periplasmic binding protein-like II"/>
    <property type="match status" value="1"/>
</dbReference>
<keyword evidence="1" id="KW-0732">Signal</keyword>
<reference evidence="3 4" key="1">
    <citation type="submission" date="2017-05" db="EMBL/GenBank/DDBJ databases">
        <title>Whole genome sequence of Pseudomonas putida isolate 1312 commercialized as a biostimulant.</title>
        <authorList>
            <person name="Crovadore J."/>
            <person name="Blanc P."/>
            <person name="Chablais R."/>
            <person name="Cochard B."/>
            <person name="Grizard D."/>
            <person name="Lefort F."/>
        </authorList>
    </citation>
    <scope>NUCLEOTIDE SEQUENCE [LARGE SCALE GENOMIC DNA]</scope>
    <source>
        <strain evidence="3 4">1312</strain>
    </source>
</reference>
<proteinExistence type="predicted"/>
<gene>
    <name evidence="3" type="ORF">B8W72_17275</name>
</gene>
<dbReference type="GO" id="GO:0015871">
    <property type="term" value="P:choline transport"/>
    <property type="evidence" value="ECO:0007669"/>
    <property type="project" value="InterPro"/>
</dbReference>
<dbReference type="Pfam" id="PF04069">
    <property type="entry name" value="OpuAC"/>
    <property type="match status" value="1"/>
</dbReference>
<dbReference type="GO" id="GO:0043190">
    <property type="term" value="C:ATP-binding cassette (ABC) transporter complex"/>
    <property type="evidence" value="ECO:0007669"/>
    <property type="project" value="InterPro"/>
</dbReference>
<evidence type="ECO:0000313" key="3">
    <source>
        <dbReference type="EMBL" id="OUM30527.1"/>
    </source>
</evidence>
<evidence type="ECO:0000259" key="2">
    <source>
        <dbReference type="Pfam" id="PF04069"/>
    </source>
</evidence>
<feature type="chain" id="PRO_5012079196" evidence="1">
    <location>
        <begin position="25"/>
        <end position="314"/>
    </location>
</feature>
<dbReference type="InterPro" id="IPR017783">
    <property type="entry name" value="ABC_choline_sub-bd"/>
</dbReference>
<evidence type="ECO:0000313" key="4">
    <source>
        <dbReference type="Proteomes" id="UP000196082"/>
    </source>
</evidence>
<evidence type="ECO:0000256" key="1">
    <source>
        <dbReference type="SAM" id="SignalP"/>
    </source>
</evidence>
<dbReference type="Proteomes" id="UP000196082">
    <property type="component" value="Unassembled WGS sequence"/>
</dbReference>
<sequence>MHSLIRRSLLPLVLSTSFALPAFAGEPAVCQKVRLGVVNWTDVIATSAMAQVLLDGLGYQTKQTSASQQIIFAGIRDKRLDMFLGYWNPIMNQTITPFVEAKQVKVLAEPSLNDARATLAVPKYLADQGLQSFADIHKFEKQLGGKIYGIEPGSGANTQIKAMIAKNQFGLGKFQLVESSEAGMLAAVDRAVRRKEAVVFFGWTPHPMNVNIDMVYLGASEDALGPDEGRATVWTVTAPDYAERCPNASRLLANLTFSAETESRMMQPLLDHKEALESARKWLQEHPEDKARWLEGVTTFDGKPAADNLKLSAN</sequence>
<dbReference type="CDD" id="cd13640">
    <property type="entry name" value="PBP2_ChoX"/>
    <property type="match status" value="1"/>
</dbReference>
<dbReference type="SUPFAM" id="SSF53850">
    <property type="entry name" value="Periplasmic binding protein-like II"/>
    <property type="match status" value="1"/>
</dbReference>
<dbReference type="Gene3D" id="3.40.190.100">
    <property type="entry name" value="Glycine betaine-binding periplasmic protein, domain 2"/>
    <property type="match status" value="1"/>
</dbReference>
<dbReference type="AlphaFoldDB" id="A0A1Y3KXA8"/>
<comment type="caution">
    <text evidence="3">The sequence shown here is derived from an EMBL/GenBank/DDBJ whole genome shotgun (WGS) entry which is preliminary data.</text>
</comment>
<dbReference type="GO" id="GO:0022857">
    <property type="term" value="F:transmembrane transporter activity"/>
    <property type="evidence" value="ECO:0007669"/>
    <property type="project" value="InterPro"/>
</dbReference>